<dbReference type="Proteomes" id="UP001320170">
    <property type="component" value="Unassembled WGS sequence"/>
</dbReference>
<reference evidence="1 2" key="1">
    <citation type="journal article" date="2024" name="Pathogens">
        <title>Characterization of a Novel Species of Legionella Isolated from a Healthcare Facility: Legionella resiliens sp. nov.</title>
        <authorList>
            <person name="Cristino S."/>
            <person name="Pascale M.R."/>
            <person name="Marino F."/>
            <person name="Derelitto C."/>
            <person name="Salaris S."/>
            <person name="Orsini M."/>
            <person name="Squarzoni S."/>
            <person name="Grottola A."/>
            <person name="Girolamini L."/>
        </authorList>
    </citation>
    <scope>NUCLEOTIDE SEQUENCE [LARGE SCALE GENOMIC DNA]</scope>
    <source>
        <strain evidence="1 2">8cVS16</strain>
    </source>
</reference>
<evidence type="ECO:0000313" key="1">
    <source>
        <dbReference type="EMBL" id="MCE3531962.1"/>
    </source>
</evidence>
<organism evidence="1 2">
    <name type="scientific">Legionella resiliens</name>
    <dbReference type="NCBI Taxonomy" id="2905958"/>
    <lineage>
        <taxon>Bacteria</taxon>
        <taxon>Pseudomonadati</taxon>
        <taxon>Pseudomonadota</taxon>
        <taxon>Gammaproteobacteria</taxon>
        <taxon>Legionellales</taxon>
        <taxon>Legionellaceae</taxon>
        <taxon>Legionella</taxon>
    </lineage>
</organism>
<accession>A0ABS8X2W3</accession>
<dbReference type="EMBL" id="JAJTND010000004">
    <property type="protein sequence ID" value="MCE3531962.1"/>
    <property type="molecule type" value="Genomic_DNA"/>
</dbReference>
<dbReference type="RefSeq" id="WP_232890616.1">
    <property type="nucleotide sequence ID" value="NZ_JAJSPM010000005.1"/>
</dbReference>
<proteinExistence type="predicted"/>
<evidence type="ECO:0000313" key="2">
    <source>
        <dbReference type="Proteomes" id="UP001320170"/>
    </source>
</evidence>
<gene>
    <name evidence="1" type="ORF">LXO92_06205</name>
</gene>
<name>A0ABS8X2W3_9GAMM</name>
<comment type="caution">
    <text evidence="1">The sequence shown here is derived from an EMBL/GenBank/DDBJ whole genome shotgun (WGS) entry which is preliminary data.</text>
</comment>
<keyword evidence="2" id="KW-1185">Reference proteome</keyword>
<sequence>MPYTNKCPISFEPLTKENALLIKVPKQNEKQKDIYFYIGDEETLRKLSSCPLSRRKGHYYALKLSSKISVSHENVTNEDLVSKLLKSNDNNTLIDDNDVLAKIDTENKFNWQLRSFKENITNNPSETNIQELLTFIDHGTNENRTAPAHRLLPNRQFISEYKANFLRHPAPRLRILDVFFRRDNMATYNQTLNEIISNSLKEEHDLLFLFNTYRLISEIESSRIKIAFQNAVYVQLTRYIAGLLVTTNTMSLIVNLLDESFSSIGLGVFYILFINSAQNSLERLLRENKKPDAQAIFHAIFIDSMIQLTNPARIYDISKSAVSNAYEFVKSNLSFFSNKWLKSEPVQYELPPDLANVYSQLNR</sequence>
<protein>
    <submittedName>
        <fullName evidence="1">Uncharacterized protein</fullName>
    </submittedName>
</protein>